<evidence type="ECO:0000256" key="1">
    <source>
        <dbReference type="ARBA" id="ARBA00006194"/>
    </source>
</evidence>
<dbReference type="InterPro" id="IPR001971">
    <property type="entry name" value="Ribosomal_uS11"/>
</dbReference>
<dbReference type="RefSeq" id="XP_010495085.1">
    <property type="nucleotide sequence ID" value="XM_010496783.2"/>
</dbReference>
<keyword evidence="3" id="KW-0687">Ribonucleoprotein</keyword>
<dbReference type="InterPro" id="IPR036967">
    <property type="entry name" value="Ribosomal_uS11_sf"/>
</dbReference>
<dbReference type="Pfam" id="PF00411">
    <property type="entry name" value="Ribosomal_S11"/>
    <property type="match status" value="1"/>
</dbReference>
<evidence type="ECO:0000256" key="2">
    <source>
        <dbReference type="ARBA" id="ARBA00022980"/>
    </source>
</evidence>
<keyword evidence="4" id="KW-1185">Reference proteome</keyword>
<name>A0ABM0Y402_CAMSA</name>
<keyword evidence="2" id="KW-0689">Ribosomal protein</keyword>
<reference evidence="5" key="2">
    <citation type="submission" date="2025-08" db="UniProtKB">
        <authorList>
            <consortium name="RefSeq"/>
        </authorList>
    </citation>
    <scope>IDENTIFICATION</scope>
    <source>
        <tissue evidence="5">Leaf</tissue>
    </source>
</reference>
<evidence type="ECO:0000256" key="3">
    <source>
        <dbReference type="ARBA" id="ARBA00023274"/>
    </source>
</evidence>
<proteinExistence type="inferred from homology"/>
<reference evidence="4" key="1">
    <citation type="journal article" date="2014" name="Nat. Commun.">
        <title>The emerging biofuel crop Camelina sativa retains a highly undifferentiated hexaploid genome structure.</title>
        <authorList>
            <person name="Kagale S."/>
            <person name="Koh C."/>
            <person name="Nixon J."/>
            <person name="Bollina V."/>
            <person name="Clarke W.E."/>
            <person name="Tuteja R."/>
            <person name="Spillane C."/>
            <person name="Robinson S.J."/>
            <person name="Links M.G."/>
            <person name="Clarke C."/>
            <person name="Higgins E.E."/>
            <person name="Huebert T."/>
            <person name="Sharpe A.G."/>
            <person name="Parkin I.A."/>
        </authorList>
    </citation>
    <scope>NUCLEOTIDE SEQUENCE [LARGE SCALE GENOMIC DNA]</scope>
    <source>
        <strain evidence="4">cv. DH55</strain>
    </source>
</reference>
<dbReference type="PANTHER" id="PTHR11759">
    <property type="entry name" value="40S RIBOSOMAL PROTEIN S14/30S RIBOSOMAL PROTEIN S11"/>
    <property type="match status" value="1"/>
</dbReference>
<evidence type="ECO:0000313" key="5">
    <source>
        <dbReference type="RefSeq" id="XP_010495085.1"/>
    </source>
</evidence>
<dbReference type="Proteomes" id="UP000694864">
    <property type="component" value="Chromosome 20"/>
</dbReference>
<dbReference type="GeneID" id="104772138"/>
<gene>
    <name evidence="5" type="primary">LOC104772138</name>
</gene>
<organism evidence="4 5">
    <name type="scientific">Camelina sativa</name>
    <name type="common">False flax</name>
    <name type="synonym">Myagrum sativum</name>
    <dbReference type="NCBI Taxonomy" id="90675"/>
    <lineage>
        <taxon>Eukaryota</taxon>
        <taxon>Viridiplantae</taxon>
        <taxon>Streptophyta</taxon>
        <taxon>Embryophyta</taxon>
        <taxon>Tracheophyta</taxon>
        <taxon>Spermatophyta</taxon>
        <taxon>Magnoliopsida</taxon>
        <taxon>eudicotyledons</taxon>
        <taxon>Gunneridae</taxon>
        <taxon>Pentapetalae</taxon>
        <taxon>rosids</taxon>
        <taxon>malvids</taxon>
        <taxon>Brassicales</taxon>
        <taxon>Brassicaceae</taxon>
        <taxon>Camelineae</taxon>
        <taxon>Camelina</taxon>
    </lineage>
</organism>
<dbReference type="Gene3D" id="3.30.420.80">
    <property type="entry name" value="Ribosomal protein S11"/>
    <property type="match status" value="1"/>
</dbReference>
<accession>A0ABM0Y402</accession>
<evidence type="ECO:0000313" key="4">
    <source>
        <dbReference type="Proteomes" id="UP000694864"/>
    </source>
</evidence>
<comment type="similarity">
    <text evidence="1">Belongs to the universal ribosomal protein uS11 family.</text>
</comment>
<protein>
    <submittedName>
        <fullName evidence="5">40S ribosomal protein S14-3-like</fullName>
    </submittedName>
</protein>
<sequence>MVLYFSPLNFLDYNFSSSGDAREPKEDNVTLGPTVREGELVFGVVHVFSSFSDTDTHATDLSGRETLARVTGRMKHKDDRIANTLAAQDVAQRCKELGITAIHVKHLVTGRKKIKNPGAGVQSVLRALVRSGLKIGRIEDVTLIPTNSTRRKSGRRGRRL</sequence>
<dbReference type="SUPFAM" id="SSF53137">
    <property type="entry name" value="Translational machinery components"/>
    <property type="match status" value="1"/>
</dbReference>
<dbReference type="HAMAP" id="MF_01310">
    <property type="entry name" value="Ribosomal_uS11"/>
    <property type="match status" value="1"/>
</dbReference>